<evidence type="ECO:0000313" key="3">
    <source>
        <dbReference type="EMBL" id="KAJ6237566.1"/>
    </source>
</evidence>
<sequence length="180" mass="21102">MSKDKADVKIVFLGDTFVGKTCLIDRFINNNYSENLINDTAGQERFNSMARMYYRKAHAAIVCYDLINRQSFEKLQQWIKELKENEANCKIYIVGTKYDLLKNHERVISKEEIDKYTNSHSAKYFETSAKTGFGIKKMFEVIAQEMISLNSKKKKNLKQIEKDLTIQLRNEKKKEKSECC</sequence>
<feature type="coiled-coil region" evidence="2">
    <location>
        <begin position="143"/>
        <end position="174"/>
    </location>
</feature>
<dbReference type="PROSITE" id="PS51421">
    <property type="entry name" value="RAS"/>
    <property type="match status" value="1"/>
</dbReference>
<dbReference type="EMBL" id="JAOAOG010000239">
    <property type="protein sequence ID" value="KAJ6237566.1"/>
    <property type="molecule type" value="Genomic_DNA"/>
</dbReference>
<dbReference type="SMART" id="SM00175">
    <property type="entry name" value="RAB"/>
    <property type="match status" value="1"/>
</dbReference>
<reference evidence="3" key="1">
    <citation type="submission" date="2022-08" db="EMBL/GenBank/DDBJ databases">
        <title>Novel sulfate-reducing endosymbionts in the free-living metamonad Anaeramoeba.</title>
        <authorList>
            <person name="Jerlstrom-Hultqvist J."/>
            <person name="Cepicka I."/>
            <person name="Gallot-Lavallee L."/>
            <person name="Salas-Leiva D."/>
            <person name="Curtis B.A."/>
            <person name="Zahonova K."/>
            <person name="Pipaliya S."/>
            <person name="Dacks J."/>
            <person name="Roger A.J."/>
        </authorList>
    </citation>
    <scope>NUCLEOTIDE SEQUENCE</scope>
    <source>
        <strain evidence="3">Schooner1</strain>
    </source>
</reference>
<keyword evidence="2" id="KW-0175">Coiled coil</keyword>
<dbReference type="PROSITE" id="PS51419">
    <property type="entry name" value="RAB"/>
    <property type="match status" value="1"/>
</dbReference>
<dbReference type="SMART" id="SM00174">
    <property type="entry name" value="RHO"/>
    <property type="match status" value="1"/>
</dbReference>
<dbReference type="InterPro" id="IPR001806">
    <property type="entry name" value="Small_GTPase"/>
</dbReference>
<dbReference type="InterPro" id="IPR005225">
    <property type="entry name" value="Small_GTP-bd"/>
</dbReference>
<dbReference type="Gene3D" id="3.40.50.300">
    <property type="entry name" value="P-loop containing nucleotide triphosphate hydrolases"/>
    <property type="match status" value="1"/>
</dbReference>
<accession>A0ABQ8XY87</accession>
<gene>
    <name evidence="3" type="ORF">M0813_27128</name>
</gene>
<dbReference type="NCBIfam" id="TIGR00231">
    <property type="entry name" value="small_GTP"/>
    <property type="match status" value="1"/>
</dbReference>
<comment type="caution">
    <text evidence="3">The sequence shown here is derived from an EMBL/GenBank/DDBJ whole genome shotgun (WGS) entry which is preliminary data.</text>
</comment>
<proteinExistence type="predicted"/>
<dbReference type="SMART" id="SM00173">
    <property type="entry name" value="RAS"/>
    <property type="match status" value="1"/>
</dbReference>
<dbReference type="Proteomes" id="UP001150062">
    <property type="component" value="Unassembled WGS sequence"/>
</dbReference>
<evidence type="ECO:0000256" key="2">
    <source>
        <dbReference type="SAM" id="Coils"/>
    </source>
</evidence>
<keyword evidence="4" id="KW-1185">Reference proteome</keyword>
<dbReference type="Pfam" id="PF00071">
    <property type="entry name" value="Ras"/>
    <property type="match status" value="2"/>
</dbReference>
<name>A0ABQ8XY87_9EUKA</name>
<evidence type="ECO:0000256" key="1">
    <source>
        <dbReference type="ARBA" id="ARBA00022741"/>
    </source>
</evidence>
<dbReference type="PRINTS" id="PR00449">
    <property type="entry name" value="RASTRNSFRMNG"/>
</dbReference>
<keyword evidence="1" id="KW-0547">Nucleotide-binding</keyword>
<dbReference type="CDD" id="cd00154">
    <property type="entry name" value="Rab"/>
    <property type="match status" value="1"/>
</dbReference>
<organism evidence="3 4">
    <name type="scientific">Anaeramoeba flamelloides</name>
    <dbReference type="NCBI Taxonomy" id="1746091"/>
    <lineage>
        <taxon>Eukaryota</taxon>
        <taxon>Metamonada</taxon>
        <taxon>Anaeramoebidae</taxon>
        <taxon>Anaeramoeba</taxon>
    </lineage>
</organism>
<evidence type="ECO:0000313" key="4">
    <source>
        <dbReference type="Proteomes" id="UP001150062"/>
    </source>
</evidence>
<dbReference type="PANTHER" id="PTHR47978">
    <property type="match status" value="1"/>
</dbReference>
<protein>
    <submittedName>
        <fullName evidence="3">Ras-related protein rab-24</fullName>
    </submittedName>
</protein>
<dbReference type="InterPro" id="IPR027417">
    <property type="entry name" value="P-loop_NTPase"/>
</dbReference>
<dbReference type="SUPFAM" id="SSF52540">
    <property type="entry name" value="P-loop containing nucleoside triphosphate hydrolases"/>
    <property type="match status" value="1"/>
</dbReference>